<protein>
    <submittedName>
        <fullName evidence="2">Uncharacterized protein</fullName>
    </submittedName>
</protein>
<name>A0A7J4JGM5_9ARCH</name>
<organism evidence="2 3">
    <name type="scientific">Candidatus Iainarchaeum sp</name>
    <dbReference type="NCBI Taxonomy" id="3101447"/>
    <lineage>
        <taxon>Archaea</taxon>
        <taxon>Candidatus Iainarchaeota</taxon>
        <taxon>Candidatus Iainarchaeia</taxon>
        <taxon>Candidatus Iainarchaeales</taxon>
        <taxon>Candidatus Iainarchaeaceae</taxon>
        <taxon>Candidatus Iainarchaeum</taxon>
    </lineage>
</organism>
<sequence length="314" mass="36000">MRRMPPAKRRPYPNASNLAPEIAERGRAFDDAPEPGPRTRRQVIADAKAYLRAASTVKNRTPEQILDIKRARQRQMRNRRWHPRWRLKNLLKHDAELRKAYHRLGPATHDSPKRILGRALAVAEAAEIARGGTGRTAVRRVLAKLRAHWPPYVTVAAMAELNRADPTTRRFTRIRSENLANPSQFPKEKKNRIVTAWETAGKEIKGAWRRLRAEDRKISLGDISWVLVERGLKRLPPRRDSHQAFFTGLTSERTRPLGLSPFQTLVLAELRTPQSIVEIAVKLGVDPAQVSRARLRILRKAGVWRPERHRSPGR</sequence>
<proteinExistence type="predicted"/>
<accession>A0A7J4JGM5</accession>
<dbReference type="Proteomes" id="UP000564964">
    <property type="component" value="Unassembled WGS sequence"/>
</dbReference>
<reference evidence="3" key="1">
    <citation type="journal article" date="2020" name="bioRxiv">
        <title>A rank-normalized archaeal taxonomy based on genome phylogeny resolves widespread incomplete and uneven classifications.</title>
        <authorList>
            <person name="Rinke C."/>
            <person name="Chuvochina M."/>
            <person name="Mussig A.J."/>
            <person name="Chaumeil P.-A."/>
            <person name="Waite D.W."/>
            <person name="Whitman W.B."/>
            <person name="Parks D.H."/>
            <person name="Hugenholtz P."/>
        </authorList>
    </citation>
    <scope>NUCLEOTIDE SEQUENCE [LARGE SCALE GENOMIC DNA]</scope>
</reference>
<feature type="compositionally biased region" description="Basic residues" evidence="1">
    <location>
        <begin position="1"/>
        <end position="11"/>
    </location>
</feature>
<evidence type="ECO:0000256" key="1">
    <source>
        <dbReference type="SAM" id="MobiDB-lite"/>
    </source>
</evidence>
<evidence type="ECO:0000313" key="2">
    <source>
        <dbReference type="EMBL" id="HIH16911.1"/>
    </source>
</evidence>
<comment type="caution">
    <text evidence="2">The sequence shown here is derived from an EMBL/GenBank/DDBJ whole genome shotgun (WGS) entry which is preliminary data.</text>
</comment>
<gene>
    <name evidence="2" type="ORF">HA252_05905</name>
</gene>
<dbReference type="AlphaFoldDB" id="A0A7J4JGM5"/>
<feature type="region of interest" description="Disordered" evidence="1">
    <location>
        <begin position="1"/>
        <end position="39"/>
    </location>
</feature>
<evidence type="ECO:0000313" key="3">
    <source>
        <dbReference type="Proteomes" id="UP000564964"/>
    </source>
</evidence>
<dbReference type="EMBL" id="DUGH01000141">
    <property type="protein sequence ID" value="HIH16911.1"/>
    <property type="molecule type" value="Genomic_DNA"/>
</dbReference>